<protein>
    <recommendedName>
        <fullName evidence="3">F-box domain-containing protein</fullName>
    </recommendedName>
</protein>
<evidence type="ECO:0008006" key="3">
    <source>
        <dbReference type="Google" id="ProtNLM"/>
    </source>
</evidence>
<name>A0A151ZJE2_TIELA</name>
<dbReference type="EMBL" id="LODT01000022">
    <property type="protein sequence ID" value="KYQ94019.1"/>
    <property type="molecule type" value="Genomic_DNA"/>
</dbReference>
<dbReference type="Proteomes" id="UP000076078">
    <property type="component" value="Unassembled WGS sequence"/>
</dbReference>
<reference evidence="1 2" key="1">
    <citation type="submission" date="2015-12" db="EMBL/GenBank/DDBJ databases">
        <title>Dictyostelia acquired genes for synthesis and detection of signals that induce cell-type specialization by lateral gene transfer from prokaryotes.</title>
        <authorList>
            <person name="Gloeckner G."/>
            <person name="Schaap P."/>
        </authorList>
    </citation>
    <scope>NUCLEOTIDE SEQUENCE [LARGE SCALE GENOMIC DNA]</scope>
    <source>
        <strain evidence="1 2">TK</strain>
    </source>
</reference>
<proteinExistence type="predicted"/>
<dbReference type="InterPro" id="IPR032675">
    <property type="entry name" value="LRR_dom_sf"/>
</dbReference>
<keyword evidence="2" id="KW-1185">Reference proteome</keyword>
<comment type="caution">
    <text evidence="1">The sequence shown here is derived from an EMBL/GenBank/DDBJ whole genome shotgun (WGS) entry which is preliminary data.</text>
</comment>
<dbReference type="Gene3D" id="3.80.10.10">
    <property type="entry name" value="Ribonuclease Inhibitor"/>
    <property type="match status" value="1"/>
</dbReference>
<dbReference type="InParanoid" id="A0A151ZJE2"/>
<accession>A0A151ZJE2</accession>
<organism evidence="1 2">
    <name type="scientific">Tieghemostelium lacteum</name>
    <name type="common">Slime mold</name>
    <name type="synonym">Dictyostelium lacteum</name>
    <dbReference type="NCBI Taxonomy" id="361077"/>
    <lineage>
        <taxon>Eukaryota</taxon>
        <taxon>Amoebozoa</taxon>
        <taxon>Evosea</taxon>
        <taxon>Eumycetozoa</taxon>
        <taxon>Dictyostelia</taxon>
        <taxon>Dictyosteliales</taxon>
        <taxon>Raperosteliaceae</taxon>
        <taxon>Tieghemostelium</taxon>
    </lineage>
</organism>
<sequence>MTENQIVLPNYLIIRILNILSKNILQEINQYLLIRKISSVCKKWKEEILVKILFNFNSEIQKLAEFQRFLALSERGLCINNKTINTKQLHFFTIENLLKKTKCHNFEQTKNLTLKFDFENVPKVLEISKYFKSIHTARVIAPITPQSAFMAINNTNLVELLHTGSFNNIKTLIFDQIHINENLDKLKSFQSLEMLQFERVVIKYDLLIEIIQQQSKITSLWLSSTPANETSKEVGSYDALFEWLKDNSTLKNLYLYNYYRKSNHSVLVNMLNNNTTLENLVASNLIADKSLPIIPIRNQTLQALYASDLTEYHCRSWQSLSNLTKITFSIFESEELELIQKYHYKSLESLIIEQVTNIDSFSSLLKSNQTITNLNIYKDFPNSNNEKKSYESAFIDALKENRVLKALSFGYSPSKNFFRDFFLLQHSTIITLTTPCNSFTETQYDIIQNQTLTQLNILYQKFQYYHDNVIVDTVLNILQNNRNIIIFKFISSPIETLSQENIDRFNSIIAERSNLHTVHFTKYFSPAETIMQKILNKYLID</sequence>
<dbReference type="AlphaFoldDB" id="A0A151ZJE2"/>
<gene>
    <name evidence="1" type="ORF">DLAC_04292</name>
</gene>
<dbReference type="SUPFAM" id="SSF52047">
    <property type="entry name" value="RNI-like"/>
    <property type="match status" value="1"/>
</dbReference>
<evidence type="ECO:0000313" key="2">
    <source>
        <dbReference type="Proteomes" id="UP000076078"/>
    </source>
</evidence>
<evidence type="ECO:0000313" key="1">
    <source>
        <dbReference type="EMBL" id="KYQ94019.1"/>
    </source>
</evidence>